<name>A0A948WSE9_9FIRM</name>
<keyword evidence="2" id="KW-0479">Metal-binding</keyword>
<evidence type="ECO:0000313" key="4">
    <source>
        <dbReference type="EMBL" id="MBU3806231.1"/>
    </source>
</evidence>
<dbReference type="AlphaFoldDB" id="A0A948WSE9"/>
<accession>A0A948WSE9</accession>
<comment type="cofactor">
    <cofactor evidence="2">
        <name>a divalent metal cation</name>
        <dbReference type="ChEBI" id="CHEBI:60240"/>
    </cofactor>
</comment>
<proteinExistence type="inferred from homology"/>
<comment type="similarity">
    <text evidence="1 2">Belongs to the metallophosphoesterase superfamily. YfcE family.</text>
</comment>
<dbReference type="PANTHER" id="PTHR11124">
    <property type="entry name" value="VACUOLAR SORTING PROTEIN VPS29"/>
    <property type="match status" value="1"/>
</dbReference>
<dbReference type="NCBIfam" id="TIGR00040">
    <property type="entry name" value="yfcE"/>
    <property type="match status" value="1"/>
</dbReference>
<evidence type="ECO:0000256" key="2">
    <source>
        <dbReference type="RuleBase" id="RU362039"/>
    </source>
</evidence>
<evidence type="ECO:0000256" key="1">
    <source>
        <dbReference type="ARBA" id="ARBA00008950"/>
    </source>
</evidence>
<sequence length="159" mass="17531">MEQYLIVSDIHGRYSWLTAAIQQAGQVDGILFLGDGWRDVQQLRTEGYSMPIFPVQGNCDLPVAPVTQTLELAGHTLLLCHGHIYHVKDNLARLAQAAKEQGAEGALFGHTHLPTLEQQDGVWLFNPGSLGAPRFGGPSYGILRLEGHDLQLEHRELTL</sequence>
<evidence type="ECO:0000259" key="3">
    <source>
        <dbReference type="Pfam" id="PF12850"/>
    </source>
</evidence>
<comment type="caution">
    <text evidence="4">The sequence shown here is derived from an EMBL/GenBank/DDBJ whole genome shotgun (WGS) entry which is preliminary data.</text>
</comment>
<dbReference type="InterPro" id="IPR000979">
    <property type="entry name" value="Phosphodiesterase_MJ0936/Vps29"/>
</dbReference>
<evidence type="ECO:0000313" key="5">
    <source>
        <dbReference type="Proteomes" id="UP000713596"/>
    </source>
</evidence>
<organism evidence="4 5">
    <name type="scientific">Candidatus Allofournierella pullistercoris</name>
    <dbReference type="NCBI Taxonomy" id="2838597"/>
    <lineage>
        <taxon>Bacteria</taxon>
        <taxon>Bacillati</taxon>
        <taxon>Bacillota</taxon>
        <taxon>Clostridia</taxon>
        <taxon>Eubacteriales</taxon>
        <taxon>Oscillospiraceae</taxon>
        <taxon>Allofournierella</taxon>
    </lineage>
</organism>
<dbReference type="SUPFAM" id="SSF56300">
    <property type="entry name" value="Metallo-dependent phosphatases"/>
    <property type="match status" value="1"/>
</dbReference>
<reference evidence="4" key="1">
    <citation type="journal article" date="2021" name="PeerJ">
        <title>Extensive microbial diversity within the chicken gut microbiome revealed by metagenomics and culture.</title>
        <authorList>
            <person name="Gilroy R."/>
            <person name="Ravi A."/>
            <person name="Getino M."/>
            <person name="Pursley I."/>
            <person name="Horton D.L."/>
            <person name="Alikhan N.F."/>
            <person name="Baker D."/>
            <person name="Gharbi K."/>
            <person name="Hall N."/>
            <person name="Watson M."/>
            <person name="Adriaenssens E.M."/>
            <person name="Foster-Nyarko E."/>
            <person name="Jarju S."/>
            <person name="Secka A."/>
            <person name="Antonio M."/>
            <person name="Oren A."/>
            <person name="Chaudhuri R.R."/>
            <person name="La Ragione R."/>
            <person name="Hildebrand F."/>
            <person name="Pallen M.J."/>
        </authorList>
    </citation>
    <scope>NUCLEOTIDE SEQUENCE</scope>
    <source>
        <strain evidence="4">B5_2728</strain>
    </source>
</reference>
<dbReference type="EC" id="3.1.4.-" evidence="2"/>
<feature type="domain" description="Calcineurin-like phosphoesterase" evidence="3">
    <location>
        <begin position="5"/>
        <end position="146"/>
    </location>
</feature>
<dbReference type="InterPro" id="IPR029052">
    <property type="entry name" value="Metallo-depent_PP-like"/>
</dbReference>
<dbReference type="GO" id="GO:0016787">
    <property type="term" value="F:hydrolase activity"/>
    <property type="evidence" value="ECO:0007669"/>
    <property type="project" value="UniProtKB-UniRule"/>
</dbReference>
<dbReference type="Pfam" id="PF12850">
    <property type="entry name" value="Metallophos_2"/>
    <property type="match status" value="1"/>
</dbReference>
<dbReference type="GO" id="GO:0046872">
    <property type="term" value="F:metal ion binding"/>
    <property type="evidence" value="ECO:0007669"/>
    <property type="project" value="UniProtKB-KW"/>
</dbReference>
<dbReference type="EMBL" id="JAHLFP010000037">
    <property type="protein sequence ID" value="MBU3806231.1"/>
    <property type="molecule type" value="Genomic_DNA"/>
</dbReference>
<dbReference type="InterPro" id="IPR024654">
    <property type="entry name" value="Calcineurin-like_PHP_lpxH"/>
</dbReference>
<dbReference type="Proteomes" id="UP000713596">
    <property type="component" value="Unassembled WGS sequence"/>
</dbReference>
<protein>
    <recommendedName>
        <fullName evidence="2">Phosphoesterase</fullName>
        <ecNumber evidence="2">3.1.4.-</ecNumber>
    </recommendedName>
</protein>
<reference evidence="4" key="2">
    <citation type="submission" date="2021-04" db="EMBL/GenBank/DDBJ databases">
        <authorList>
            <person name="Gilroy R."/>
        </authorList>
    </citation>
    <scope>NUCLEOTIDE SEQUENCE</scope>
    <source>
        <strain evidence="4">B5_2728</strain>
    </source>
</reference>
<gene>
    <name evidence="4" type="ORF">H9882_04990</name>
</gene>
<dbReference type="Gene3D" id="3.60.21.10">
    <property type="match status" value="1"/>
</dbReference>